<proteinExistence type="predicted"/>
<gene>
    <name evidence="1" type="ORF">UFOPK3974_00993</name>
</gene>
<dbReference type="Gene3D" id="3.30.70.1060">
    <property type="entry name" value="Dimeric alpha+beta barrel"/>
    <property type="match status" value="1"/>
</dbReference>
<organism evidence="1">
    <name type="scientific">freshwater metagenome</name>
    <dbReference type="NCBI Taxonomy" id="449393"/>
    <lineage>
        <taxon>unclassified sequences</taxon>
        <taxon>metagenomes</taxon>
        <taxon>ecological metagenomes</taxon>
    </lineage>
</organism>
<dbReference type="EMBL" id="CAFBOR010000136">
    <property type="protein sequence ID" value="CAB4992269.1"/>
    <property type="molecule type" value="Genomic_DNA"/>
</dbReference>
<sequence>MGKFVVTYKGGDSDYNTEAQEASMKLWMEWFDSIGASVTDFGNPFGSSIALLSDGTVGEVDTALTGFTVLDATSLEHAGEIVAGCPIFKSGGSIEIYEAMSM</sequence>
<protein>
    <submittedName>
        <fullName evidence="1">Unannotated protein</fullName>
    </submittedName>
</protein>
<evidence type="ECO:0000313" key="1">
    <source>
        <dbReference type="EMBL" id="CAB4992269.1"/>
    </source>
</evidence>
<dbReference type="AlphaFoldDB" id="A0A6J7NNE8"/>
<name>A0A6J7NNE8_9ZZZZ</name>
<dbReference type="InterPro" id="IPR011008">
    <property type="entry name" value="Dimeric_a/b-barrel"/>
</dbReference>
<accession>A0A6J7NNE8</accession>
<reference evidence="1" key="1">
    <citation type="submission" date="2020-05" db="EMBL/GenBank/DDBJ databases">
        <authorList>
            <person name="Chiriac C."/>
            <person name="Salcher M."/>
            <person name="Ghai R."/>
            <person name="Kavagutti S V."/>
        </authorList>
    </citation>
    <scope>NUCLEOTIDE SEQUENCE</scope>
</reference>
<dbReference type="SUPFAM" id="SSF54909">
    <property type="entry name" value="Dimeric alpha+beta barrel"/>
    <property type="match status" value="1"/>
</dbReference>